<protein>
    <submittedName>
        <fullName evidence="3">Thioesterase II family protein</fullName>
    </submittedName>
</protein>
<dbReference type="Pfam" id="PF00975">
    <property type="entry name" value="Thioesterase"/>
    <property type="match status" value="1"/>
</dbReference>
<dbReference type="Proteomes" id="UP001597023">
    <property type="component" value="Unassembled WGS sequence"/>
</dbReference>
<evidence type="ECO:0000256" key="1">
    <source>
        <dbReference type="ARBA" id="ARBA00007169"/>
    </source>
</evidence>
<evidence type="ECO:0000313" key="4">
    <source>
        <dbReference type="Proteomes" id="UP001597023"/>
    </source>
</evidence>
<dbReference type="PANTHER" id="PTHR11487">
    <property type="entry name" value="THIOESTERASE"/>
    <property type="match status" value="1"/>
</dbReference>
<dbReference type="EMBL" id="JBHTEB010000001">
    <property type="protein sequence ID" value="MFD0312661.1"/>
    <property type="molecule type" value="Genomic_DNA"/>
</dbReference>
<evidence type="ECO:0000313" key="3">
    <source>
        <dbReference type="EMBL" id="MFD0312661.1"/>
    </source>
</evidence>
<accession>A0ABW2W0S9</accession>
<proteinExistence type="inferred from homology"/>
<dbReference type="SUPFAM" id="SSF53474">
    <property type="entry name" value="alpha/beta-Hydrolases"/>
    <property type="match status" value="1"/>
</dbReference>
<dbReference type="PANTHER" id="PTHR11487:SF0">
    <property type="entry name" value="S-ACYL FATTY ACID SYNTHASE THIOESTERASE, MEDIUM CHAIN"/>
    <property type="match status" value="1"/>
</dbReference>
<keyword evidence="4" id="KW-1185">Reference proteome</keyword>
<feature type="domain" description="Thioesterase" evidence="2">
    <location>
        <begin position="8"/>
        <end position="227"/>
    </location>
</feature>
<name>A0ABW2W0S9_9ACTN</name>
<reference evidence="4" key="1">
    <citation type="journal article" date="2019" name="Int. J. Syst. Evol. Microbiol.">
        <title>The Global Catalogue of Microorganisms (GCM) 10K type strain sequencing project: providing services to taxonomists for standard genome sequencing and annotation.</title>
        <authorList>
            <consortium name="The Broad Institute Genomics Platform"/>
            <consortium name="The Broad Institute Genome Sequencing Center for Infectious Disease"/>
            <person name="Wu L."/>
            <person name="Ma J."/>
        </authorList>
    </citation>
    <scope>NUCLEOTIDE SEQUENCE [LARGE SCALE GENOMIC DNA]</scope>
    <source>
        <strain evidence="4">CGMCC 4.7400</strain>
    </source>
</reference>
<organism evidence="3 4">
    <name type="scientific">Streptomyces flavalbus</name>
    <dbReference type="NCBI Taxonomy" id="2665155"/>
    <lineage>
        <taxon>Bacteria</taxon>
        <taxon>Bacillati</taxon>
        <taxon>Actinomycetota</taxon>
        <taxon>Actinomycetes</taxon>
        <taxon>Kitasatosporales</taxon>
        <taxon>Streptomycetaceae</taxon>
        <taxon>Streptomyces</taxon>
    </lineage>
</organism>
<evidence type="ECO:0000259" key="2">
    <source>
        <dbReference type="Pfam" id="PF00975"/>
    </source>
</evidence>
<comment type="similarity">
    <text evidence="1">Belongs to the thioesterase family.</text>
</comment>
<dbReference type="Gene3D" id="3.40.50.1820">
    <property type="entry name" value="alpha/beta hydrolase"/>
    <property type="match status" value="1"/>
</dbReference>
<dbReference type="RefSeq" id="WP_381604210.1">
    <property type="nucleotide sequence ID" value="NZ_JBHTEB010000001.1"/>
</dbReference>
<dbReference type="InterPro" id="IPR029058">
    <property type="entry name" value="AB_hydrolase_fold"/>
</dbReference>
<gene>
    <name evidence="3" type="ORF">ACFQZ6_00070</name>
</gene>
<comment type="caution">
    <text evidence="3">The sequence shown here is derived from an EMBL/GenBank/DDBJ whole genome shotgun (WGS) entry which is preliminary data.</text>
</comment>
<dbReference type="InterPro" id="IPR001031">
    <property type="entry name" value="Thioesterase"/>
</dbReference>
<sequence>MSDEPPVRLHCFAHSGDGVSVFDGWRSAVGPGVEPVAVRLSAARGGRALTTRQDLLAEVLPRLTTPPSGGPYALYGHGLGALAAFTVARALQERGAAPPVLLAVGACPPPVPAWAPAPHTSDADLLRLLGQDTVIPPASDEGVFLRAMLPVLRADLELAHSLHEAARTPSDAPAPASALLVVASQDNPLAPASIAEGWRQFTRGPVHLRTVPGRHFFVRGGRALPRLLGRACRVARRLALQPAPIG</sequence>
<dbReference type="InterPro" id="IPR012223">
    <property type="entry name" value="TEII"/>
</dbReference>